<dbReference type="InterPro" id="IPR006616">
    <property type="entry name" value="DM9_repeat"/>
</dbReference>
<evidence type="ECO:0000313" key="2">
    <source>
        <dbReference type="EnsemblMetazoa" id="LLOJ007871-PA"/>
    </source>
</evidence>
<evidence type="ECO:0000313" key="3">
    <source>
        <dbReference type="Proteomes" id="UP000092461"/>
    </source>
</evidence>
<proteinExistence type="predicted"/>
<sequence length="278" mass="29939">MSNIGWNVKADGAERPIQPTPTCPPHQAVAANVNADPTSQPPPSYNSLYPQIPNILPAYVPPQNPTQIHGTSTTINATPSFLPTQQIPNPLNLGQNIGTQIHTVPSSHGSSSNTLWLPASEGQVPPGAVIGGHEVGGEKLYVARARHSGALIPGKLVPSHRCCYVAWGGREHAVKHYELVPSHRCCYVAWGGREHAVKHYEVLCNCPGKWIPASRGNLTPRALQGGTSEKGETLYVGRANHRGSQTIGKVHPSHKLCYIPYAGKEIGYKAYEVYVPNN</sequence>
<reference evidence="2" key="1">
    <citation type="submission" date="2020-05" db="UniProtKB">
        <authorList>
            <consortium name="EnsemblMetazoa"/>
        </authorList>
    </citation>
    <scope>IDENTIFICATION</scope>
    <source>
        <strain evidence="2">Jacobina</strain>
    </source>
</reference>
<organism evidence="2 3">
    <name type="scientific">Lutzomyia longipalpis</name>
    <name type="common">Sand fly</name>
    <dbReference type="NCBI Taxonomy" id="7200"/>
    <lineage>
        <taxon>Eukaryota</taxon>
        <taxon>Metazoa</taxon>
        <taxon>Ecdysozoa</taxon>
        <taxon>Arthropoda</taxon>
        <taxon>Hexapoda</taxon>
        <taxon>Insecta</taxon>
        <taxon>Pterygota</taxon>
        <taxon>Neoptera</taxon>
        <taxon>Endopterygota</taxon>
        <taxon>Diptera</taxon>
        <taxon>Nematocera</taxon>
        <taxon>Psychodoidea</taxon>
        <taxon>Psychodidae</taxon>
        <taxon>Lutzomyia</taxon>
        <taxon>Lutzomyia</taxon>
    </lineage>
</organism>
<accession>A0A1B0CSM2</accession>
<dbReference type="EMBL" id="AJWK01026283">
    <property type="status" value="NOT_ANNOTATED_CDS"/>
    <property type="molecule type" value="Genomic_DNA"/>
</dbReference>
<protein>
    <recommendedName>
        <fullName evidence="4">Farnesoic acid o-methyltransferase-like protein</fullName>
    </recommendedName>
</protein>
<dbReference type="EMBL" id="AJWK01026286">
    <property type="status" value="NOT_ANNOTATED_CDS"/>
    <property type="molecule type" value="Genomic_DNA"/>
</dbReference>
<keyword evidence="3" id="KW-1185">Reference proteome</keyword>
<dbReference type="PANTHER" id="PTHR31649:SF1">
    <property type="entry name" value="FARNESOIC ACID O-METHYL TRANSFERASE DOMAIN-CONTAINING PROTEIN"/>
    <property type="match status" value="1"/>
</dbReference>
<dbReference type="SMART" id="SM00696">
    <property type="entry name" value="DM9"/>
    <property type="match status" value="2"/>
</dbReference>
<name>A0A1B0CSM2_LUTLO</name>
<dbReference type="VEuPathDB" id="VectorBase:LLONM1_009542"/>
<dbReference type="VEuPathDB" id="VectorBase:LLOJ007871"/>
<evidence type="ECO:0008006" key="4">
    <source>
        <dbReference type="Google" id="ProtNLM"/>
    </source>
</evidence>
<dbReference type="EMBL" id="AJWK01026285">
    <property type="status" value="NOT_ANNOTATED_CDS"/>
    <property type="molecule type" value="Genomic_DNA"/>
</dbReference>
<dbReference type="PANTHER" id="PTHR31649">
    <property type="entry name" value="AGAP009604-PA"/>
    <property type="match status" value="1"/>
</dbReference>
<feature type="region of interest" description="Disordered" evidence="1">
    <location>
        <begin position="1"/>
        <end position="23"/>
    </location>
</feature>
<dbReference type="EMBL" id="AJWK01026284">
    <property type="status" value="NOT_ANNOTATED_CDS"/>
    <property type="molecule type" value="Genomic_DNA"/>
</dbReference>
<dbReference type="Pfam" id="PF11901">
    <property type="entry name" value="DM9"/>
    <property type="match status" value="2"/>
</dbReference>
<dbReference type="EnsemblMetazoa" id="LLOJ007871-RA">
    <property type="protein sequence ID" value="LLOJ007871-PA"/>
    <property type="gene ID" value="LLOJ007871"/>
</dbReference>
<dbReference type="Proteomes" id="UP000092461">
    <property type="component" value="Unassembled WGS sequence"/>
</dbReference>
<evidence type="ECO:0000256" key="1">
    <source>
        <dbReference type="SAM" id="MobiDB-lite"/>
    </source>
</evidence>
<dbReference type="AlphaFoldDB" id="A0A1B0CSM2"/>